<dbReference type="EMBL" id="JARJLM010000589">
    <property type="protein sequence ID" value="MDF3838416.1"/>
    <property type="molecule type" value="Genomic_DNA"/>
</dbReference>
<reference evidence="1 2" key="1">
    <citation type="submission" date="2023-03" db="EMBL/GenBank/DDBJ databases">
        <title>Draft assemblies of triclosan tolerant bacteria isolated from returned activated sludge.</title>
        <authorList>
            <person name="Van Hamelsveld S."/>
        </authorList>
    </citation>
    <scope>NUCLEOTIDE SEQUENCE [LARGE SCALE GENOMIC DNA]</scope>
    <source>
        <strain evidence="1 2">GW210010_S58</strain>
    </source>
</reference>
<protein>
    <submittedName>
        <fullName evidence="1">Uncharacterized protein</fullName>
    </submittedName>
</protein>
<evidence type="ECO:0000313" key="1">
    <source>
        <dbReference type="EMBL" id="MDF3838416.1"/>
    </source>
</evidence>
<dbReference type="RefSeq" id="WP_276268377.1">
    <property type="nucleotide sequence ID" value="NZ_JARJLM010000589.1"/>
</dbReference>
<accession>A0ABT6B0K6</accession>
<proteinExistence type="predicted"/>
<keyword evidence="2" id="KW-1185">Reference proteome</keyword>
<comment type="caution">
    <text evidence="1">The sequence shown here is derived from an EMBL/GenBank/DDBJ whole genome shotgun (WGS) entry which is preliminary data.</text>
</comment>
<gene>
    <name evidence="1" type="ORF">P3W85_36615</name>
</gene>
<sequence>MTGARRIAFCFLLPARRGTVFDGLYFASRVPGRRPMPEIKHKPLIFNDFVENRRDAARFLGLRDW</sequence>
<dbReference type="Proteomes" id="UP001216674">
    <property type="component" value="Unassembled WGS sequence"/>
</dbReference>
<feature type="non-terminal residue" evidence="1">
    <location>
        <position position="65"/>
    </location>
</feature>
<name>A0ABT6B0K6_9BURK</name>
<evidence type="ECO:0000313" key="2">
    <source>
        <dbReference type="Proteomes" id="UP001216674"/>
    </source>
</evidence>
<organism evidence="1 2">
    <name type="scientific">Cupriavidus basilensis</name>
    <dbReference type="NCBI Taxonomy" id="68895"/>
    <lineage>
        <taxon>Bacteria</taxon>
        <taxon>Pseudomonadati</taxon>
        <taxon>Pseudomonadota</taxon>
        <taxon>Betaproteobacteria</taxon>
        <taxon>Burkholderiales</taxon>
        <taxon>Burkholderiaceae</taxon>
        <taxon>Cupriavidus</taxon>
    </lineage>
</organism>